<keyword evidence="7 14" id="KW-0378">Hydrolase</keyword>
<gene>
    <name evidence="18" type="ORF">K431DRAFT_340426</name>
</gene>
<comment type="similarity">
    <text evidence="4 14">Belongs to the glycosyl hydrolase 31 family.</text>
</comment>
<dbReference type="InterPro" id="IPR013780">
    <property type="entry name" value="Glyco_hydro_b"/>
</dbReference>
<dbReference type="InterPro" id="IPR000322">
    <property type="entry name" value="Glyco_hydro_31_TIM"/>
</dbReference>
<dbReference type="Gene3D" id="2.60.40.1760">
    <property type="entry name" value="glycosyl hydrolase (family 31)"/>
    <property type="match status" value="1"/>
</dbReference>
<proteinExistence type="inferred from homology"/>
<dbReference type="SUPFAM" id="SSF51445">
    <property type="entry name" value="(Trans)glycosidases"/>
    <property type="match status" value="1"/>
</dbReference>
<keyword evidence="5" id="KW-0964">Secreted</keyword>
<keyword evidence="8" id="KW-0325">Glycoprotein</keyword>
<comment type="catalytic activity">
    <reaction evidence="2">
        <text>Hydrolysis of terminal, non-reducing (1-&gt;4)-linked alpha-D-glucose residues with release of alpha-D-glucose.</text>
        <dbReference type="EC" id="3.2.1.20"/>
    </reaction>
</comment>
<feature type="domain" description="Glycoside hydrolase family 31 N-terminal" evidence="16">
    <location>
        <begin position="87"/>
        <end position="215"/>
    </location>
</feature>
<dbReference type="GO" id="GO:0005576">
    <property type="term" value="C:extracellular region"/>
    <property type="evidence" value="ECO:0007669"/>
    <property type="project" value="UniProtKB-SubCell"/>
</dbReference>
<dbReference type="GO" id="GO:0000272">
    <property type="term" value="P:polysaccharide catabolic process"/>
    <property type="evidence" value="ECO:0007669"/>
    <property type="project" value="UniProtKB-KW"/>
</dbReference>
<evidence type="ECO:0000259" key="16">
    <source>
        <dbReference type="Pfam" id="PF13802"/>
    </source>
</evidence>
<dbReference type="InterPro" id="IPR025887">
    <property type="entry name" value="Glyco_hydro_31_N_dom"/>
</dbReference>
<keyword evidence="11" id="KW-0961">Cell wall biogenesis/degradation</keyword>
<evidence type="ECO:0000313" key="19">
    <source>
        <dbReference type="Proteomes" id="UP000799441"/>
    </source>
</evidence>
<dbReference type="InterPro" id="IPR017853">
    <property type="entry name" value="GH"/>
</dbReference>
<dbReference type="InterPro" id="IPR011013">
    <property type="entry name" value="Gal_mutarotase_sf_dom"/>
</dbReference>
<dbReference type="Gene3D" id="3.20.20.80">
    <property type="entry name" value="Glycosidases"/>
    <property type="match status" value="1"/>
</dbReference>
<name>A0A9P4Q3H8_9PEZI</name>
<comment type="caution">
    <text evidence="18">The sequence shown here is derived from an EMBL/GenBank/DDBJ whole genome shotgun (WGS) entry which is preliminary data.</text>
</comment>
<keyword evidence="9" id="KW-0119">Carbohydrate metabolism</keyword>
<keyword evidence="19" id="KW-1185">Reference proteome</keyword>
<dbReference type="GO" id="GO:0071555">
    <property type="term" value="P:cell wall organization"/>
    <property type="evidence" value="ECO:0007669"/>
    <property type="project" value="UniProtKB-KW"/>
</dbReference>
<dbReference type="PANTHER" id="PTHR22762:SF67">
    <property type="entry name" value="ALPHA_BETA-GLUCOSIDASE AGDC-RELATED"/>
    <property type="match status" value="1"/>
</dbReference>
<accession>A0A9P4Q3H8</accession>
<dbReference type="Pfam" id="PF13802">
    <property type="entry name" value="Gal_mutarotas_2"/>
    <property type="match status" value="1"/>
</dbReference>
<dbReference type="AlphaFoldDB" id="A0A9P4Q3H8"/>
<keyword evidence="6" id="KW-0732">Signal</keyword>
<dbReference type="OrthoDB" id="5839090at2759"/>
<evidence type="ECO:0000256" key="2">
    <source>
        <dbReference type="ARBA" id="ARBA00001657"/>
    </source>
</evidence>
<protein>
    <submittedName>
        <fullName evidence="18">Glycoside hydrolase family 31 protein</fullName>
    </submittedName>
</protein>
<dbReference type="SUPFAM" id="SSF74650">
    <property type="entry name" value="Galactose mutarotase-like"/>
    <property type="match status" value="1"/>
</dbReference>
<evidence type="ECO:0000313" key="18">
    <source>
        <dbReference type="EMBL" id="KAF2718825.1"/>
    </source>
</evidence>
<dbReference type="SUPFAM" id="SSF51011">
    <property type="entry name" value="Glycosyl hydrolase domain"/>
    <property type="match status" value="1"/>
</dbReference>
<dbReference type="EMBL" id="MU003819">
    <property type="protein sequence ID" value="KAF2718825.1"/>
    <property type="molecule type" value="Genomic_DNA"/>
</dbReference>
<keyword evidence="12" id="KW-0624">Polysaccharide degradation</keyword>
<dbReference type="InterPro" id="IPR048395">
    <property type="entry name" value="Glyco_hydro_31_C"/>
</dbReference>
<evidence type="ECO:0000256" key="4">
    <source>
        <dbReference type="ARBA" id="ARBA00007806"/>
    </source>
</evidence>
<dbReference type="Pfam" id="PF01055">
    <property type="entry name" value="Glyco_hydro_31_2nd"/>
    <property type="match status" value="1"/>
</dbReference>
<evidence type="ECO:0000256" key="8">
    <source>
        <dbReference type="ARBA" id="ARBA00023180"/>
    </source>
</evidence>
<evidence type="ECO:0000256" key="11">
    <source>
        <dbReference type="ARBA" id="ARBA00023316"/>
    </source>
</evidence>
<dbReference type="CDD" id="cd06602">
    <property type="entry name" value="GH31_MGAM_SI_GAA"/>
    <property type="match status" value="1"/>
</dbReference>
<feature type="domain" description="Glycosyl hydrolase family 31 C-terminal" evidence="17">
    <location>
        <begin position="685"/>
        <end position="773"/>
    </location>
</feature>
<evidence type="ECO:0000259" key="17">
    <source>
        <dbReference type="Pfam" id="PF21365"/>
    </source>
</evidence>
<comment type="function">
    <text evidence="13">Glucosidase involved in the degradation of cellulosic biomass. Has both alpha- and beta-glucosidase activity.</text>
</comment>
<reference evidence="18" key="1">
    <citation type="journal article" date="2020" name="Stud. Mycol.">
        <title>101 Dothideomycetes genomes: a test case for predicting lifestyles and emergence of pathogens.</title>
        <authorList>
            <person name="Haridas S."/>
            <person name="Albert R."/>
            <person name="Binder M."/>
            <person name="Bloem J."/>
            <person name="Labutti K."/>
            <person name="Salamov A."/>
            <person name="Andreopoulos B."/>
            <person name="Baker S."/>
            <person name="Barry K."/>
            <person name="Bills G."/>
            <person name="Bluhm B."/>
            <person name="Cannon C."/>
            <person name="Castanera R."/>
            <person name="Culley D."/>
            <person name="Daum C."/>
            <person name="Ezra D."/>
            <person name="Gonzalez J."/>
            <person name="Henrissat B."/>
            <person name="Kuo A."/>
            <person name="Liang C."/>
            <person name="Lipzen A."/>
            <person name="Lutzoni F."/>
            <person name="Magnuson J."/>
            <person name="Mondo S."/>
            <person name="Nolan M."/>
            <person name="Ohm R."/>
            <person name="Pangilinan J."/>
            <person name="Park H.-J."/>
            <person name="Ramirez L."/>
            <person name="Alfaro M."/>
            <person name="Sun H."/>
            <person name="Tritt A."/>
            <person name="Yoshinaga Y."/>
            <person name="Zwiers L.-H."/>
            <person name="Turgeon B."/>
            <person name="Goodwin S."/>
            <person name="Spatafora J."/>
            <person name="Crous P."/>
            <person name="Grigoriev I."/>
        </authorList>
    </citation>
    <scope>NUCLEOTIDE SEQUENCE</scope>
    <source>
        <strain evidence="18">CBS 116435</strain>
    </source>
</reference>
<sequence>MAVYSNTFTDQLAHYVRDRYNALNSCPGYTATNVVHAHGGITADLKLAGPACDVYGSDLKELKFNVEYQTQQRLHVQIYDKSERIYQVPEDVLPRPPSASLTAPDSDLQVSLVEAPFSFAIVRQSTGDVIFNTSAATLVFESEYWRLRTFLPASPNVYGLGEHTDPLRLPPLDTTRTLWARDAGGVPEGTNLYGSFPIYFENRIDQKAAHAVALFNSNGMDIKINHTAHDGQYLEYNVIGGIVDLYFLAGPSPVDVARQSSEILGLPAMQPYFGLGLHQCKYGMPNVFHVAEVVANYSKAGIPLETMWSDIDYMERFKVFTLDPGNYPLQKMRELIDSLHQRGMHYVVMIDPAVAYQDYETFNRGDADNVFLRYQNGSIYQGVVWPGRTVFPDWFASKTQQWWTREFAEFFDASHGVDIDALWIDMNEPSNFCPYPCDDPDGFLKGDGSWINPWPPEPIPHSPRRLPGFPDDFQPPHIGMSQYPLQATDTRLKKGLRGRNLIDPPYHINHAAGLLSSSTINTDLIHANGLAELDTHNIYGMMMAIASRKAMLSRRPSLRPLVVTRSTFLGAGTHVAHWLGDNLSTWHHYATSIRHMLQFTAFFQIPMVGPDVCGFSDDATELLCARWARLGAFYPFFRNHNAADSIDQEFYRWPLVAESARKGINLRYRLLDYLYTALHHQSVDGTPALFPLWMAYPDDPTTAAIDLQFFYGPALLVSPVVEEGSTDVTIYLPDDIYYDLETLAPVSKTGTNITLRDVDFTEIPVHIRGSNIIPLRVDSANTTKELRKLDFELIIAPGYDGRATGSLYLDDGESLRQEATSEVHFEYDGKILAMSGDFGFNTRGLFHPRSTITQQIANVTLKLSYATPFVYKRYKLHLPSNRHDPVVN</sequence>
<organism evidence="18 19">
    <name type="scientific">Polychaeton citri CBS 116435</name>
    <dbReference type="NCBI Taxonomy" id="1314669"/>
    <lineage>
        <taxon>Eukaryota</taxon>
        <taxon>Fungi</taxon>
        <taxon>Dikarya</taxon>
        <taxon>Ascomycota</taxon>
        <taxon>Pezizomycotina</taxon>
        <taxon>Dothideomycetes</taxon>
        <taxon>Dothideomycetidae</taxon>
        <taxon>Capnodiales</taxon>
        <taxon>Capnodiaceae</taxon>
        <taxon>Polychaeton</taxon>
    </lineage>
</organism>
<dbReference type="GO" id="GO:0004558">
    <property type="term" value="F:alpha-1,4-glucosidase activity"/>
    <property type="evidence" value="ECO:0007669"/>
    <property type="project" value="UniProtKB-EC"/>
</dbReference>
<evidence type="ECO:0000256" key="6">
    <source>
        <dbReference type="ARBA" id="ARBA00022729"/>
    </source>
</evidence>
<dbReference type="GO" id="GO:0008422">
    <property type="term" value="F:beta-glucosidase activity"/>
    <property type="evidence" value="ECO:0007669"/>
    <property type="project" value="UniProtKB-EC"/>
</dbReference>
<comment type="subcellular location">
    <subcellularLocation>
        <location evidence="3">Secreted</location>
    </subcellularLocation>
</comment>
<dbReference type="GO" id="GO:0030246">
    <property type="term" value="F:carbohydrate binding"/>
    <property type="evidence" value="ECO:0007669"/>
    <property type="project" value="InterPro"/>
</dbReference>
<evidence type="ECO:0000256" key="12">
    <source>
        <dbReference type="ARBA" id="ARBA00023326"/>
    </source>
</evidence>
<evidence type="ECO:0000256" key="10">
    <source>
        <dbReference type="ARBA" id="ARBA00023295"/>
    </source>
</evidence>
<evidence type="ECO:0000256" key="3">
    <source>
        <dbReference type="ARBA" id="ARBA00004613"/>
    </source>
</evidence>
<evidence type="ECO:0000256" key="7">
    <source>
        <dbReference type="ARBA" id="ARBA00022801"/>
    </source>
</evidence>
<dbReference type="PANTHER" id="PTHR22762">
    <property type="entry name" value="ALPHA-GLUCOSIDASE"/>
    <property type="match status" value="1"/>
</dbReference>
<keyword evidence="10 14" id="KW-0326">Glycosidase</keyword>
<evidence type="ECO:0000256" key="13">
    <source>
        <dbReference type="ARBA" id="ARBA00025512"/>
    </source>
</evidence>
<dbReference type="Pfam" id="PF21365">
    <property type="entry name" value="Glyco_hydro_31_3rd"/>
    <property type="match status" value="1"/>
</dbReference>
<evidence type="ECO:0000256" key="1">
    <source>
        <dbReference type="ARBA" id="ARBA00000448"/>
    </source>
</evidence>
<dbReference type="Proteomes" id="UP000799441">
    <property type="component" value="Unassembled WGS sequence"/>
</dbReference>
<evidence type="ECO:0000256" key="14">
    <source>
        <dbReference type="RuleBase" id="RU361185"/>
    </source>
</evidence>
<dbReference type="CDD" id="cd14752">
    <property type="entry name" value="GH31_N"/>
    <property type="match status" value="1"/>
</dbReference>
<evidence type="ECO:0000256" key="5">
    <source>
        <dbReference type="ARBA" id="ARBA00022525"/>
    </source>
</evidence>
<feature type="domain" description="Glycoside hydrolase family 31 TIM barrel" evidence="15">
    <location>
        <begin position="267"/>
        <end position="677"/>
    </location>
</feature>
<comment type="catalytic activity">
    <reaction evidence="1">
        <text>Hydrolysis of terminal, non-reducing beta-D-glucosyl residues with release of beta-D-glucose.</text>
        <dbReference type="EC" id="3.2.1.21"/>
    </reaction>
</comment>
<evidence type="ECO:0000259" key="15">
    <source>
        <dbReference type="Pfam" id="PF01055"/>
    </source>
</evidence>
<evidence type="ECO:0000256" key="9">
    <source>
        <dbReference type="ARBA" id="ARBA00023277"/>
    </source>
</evidence>
<dbReference type="Gene3D" id="2.60.40.1180">
    <property type="entry name" value="Golgi alpha-mannosidase II"/>
    <property type="match status" value="2"/>
</dbReference>